<keyword evidence="9" id="KW-0968">Cytoplasmic vesicle</keyword>
<evidence type="ECO:0000256" key="5">
    <source>
        <dbReference type="ARBA" id="ARBA00022525"/>
    </source>
</evidence>
<evidence type="ECO:0000256" key="1">
    <source>
        <dbReference type="ARBA" id="ARBA00004263"/>
    </source>
</evidence>
<keyword evidence="10" id="KW-1185">Reference proteome</keyword>
<dbReference type="GO" id="GO:0005615">
    <property type="term" value="C:extracellular space"/>
    <property type="evidence" value="ECO:0007669"/>
    <property type="project" value="TreeGrafter"/>
</dbReference>
<dbReference type="PaxDb" id="8355-A0A1L8HRW8"/>
<comment type="similarity">
    <text evidence="3">Belongs to the bombesin/neuromedin-B/ranatensin family.</text>
</comment>
<dbReference type="AGR" id="Xenbase:XB-GENE-17340656"/>
<dbReference type="InterPro" id="IPR000874">
    <property type="entry name" value="Bombesin"/>
</dbReference>
<dbReference type="GO" id="GO:0031410">
    <property type="term" value="C:cytoplasmic vesicle"/>
    <property type="evidence" value="ECO:0007669"/>
    <property type="project" value="UniProtKB-SubCell"/>
</dbReference>
<dbReference type="RefSeq" id="XP_018098404.1">
    <property type="nucleotide sequence ID" value="XM_018242915.2"/>
</dbReference>
<keyword evidence="6" id="KW-0165">Cleavage on pair of basic residues</keyword>
<keyword evidence="7" id="KW-0732">Signal</keyword>
<dbReference type="STRING" id="8355.A0A1L8HRW8"/>
<dbReference type="PANTHER" id="PTHR16866">
    <property type="entry name" value="GASTRIN-RELEASING PEPTIDE"/>
    <property type="match status" value="1"/>
</dbReference>
<evidence type="ECO:0000256" key="9">
    <source>
        <dbReference type="ARBA" id="ARBA00023329"/>
    </source>
</evidence>
<evidence type="ECO:0000313" key="11">
    <source>
        <dbReference type="RefSeq" id="XP_018098404.1"/>
    </source>
</evidence>
<dbReference type="PANTHER" id="PTHR16866:SF2">
    <property type="entry name" value="GASTRIN-RELEASING PEPTIDE"/>
    <property type="match status" value="1"/>
</dbReference>
<dbReference type="KEGG" id="xla:108706458"/>
<dbReference type="Proteomes" id="UP000186698">
    <property type="component" value="Chromosome 1S"/>
</dbReference>
<dbReference type="AlphaFoldDB" id="A0A1L8HRW8"/>
<dbReference type="GO" id="GO:0007218">
    <property type="term" value="P:neuropeptide signaling pathway"/>
    <property type="evidence" value="ECO:0007669"/>
    <property type="project" value="InterPro"/>
</dbReference>
<reference evidence="11" key="1">
    <citation type="submission" date="2025-08" db="UniProtKB">
        <authorList>
            <consortium name="RefSeq"/>
        </authorList>
    </citation>
    <scope>IDENTIFICATION</scope>
    <source>
        <strain evidence="11">J_2021</strain>
        <tissue evidence="11">Erythrocytes</tissue>
    </source>
</reference>
<dbReference type="Xenbase" id="XB-GENE-17340656">
    <property type="gene designation" value="grp.S"/>
</dbReference>
<dbReference type="OrthoDB" id="9879745at2759"/>
<evidence type="ECO:0000256" key="7">
    <source>
        <dbReference type="ARBA" id="ARBA00022729"/>
    </source>
</evidence>
<evidence type="ECO:0000256" key="6">
    <source>
        <dbReference type="ARBA" id="ARBA00022685"/>
    </source>
</evidence>
<sequence>MMKRALVFWKYRTLFSLILCTLVLFKVHLTHAAPTSQQHTEQLSRSNINTRGSHWAVGHLMGKKSIEENPYVFDGGERAPANVYTEGEKPVELYQQWREALLNLLQMLEISDNRNTQAMREATLYKKLWDMEDNSKVKEMLDFFYRMMNLKENASS</sequence>
<comment type="subcellular location">
    <subcellularLocation>
        <location evidence="1">Cytoplasmic vesicle</location>
        <location evidence="1">Secretory vesicle lumen</location>
    </subcellularLocation>
    <subcellularLocation>
        <location evidence="2">Secreted</location>
    </subcellularLocation>
</comment>
<keyword evidence="8" id="KW-0027">Amidation</keyword>
<dbReference type="PROSITE" id="PS00257">
    <property type="entry name" value="BOMBESIN"/>
    <property type="match status" value="1"/>
</dbReference>
<protein>
    <recommendedName>
        <fullName evidence="4">Gastrin-releasing peptide</fullName>
    </recommendedName>
</protein>
<evidence type="ECO:0000313" key="12">
    <source>
        <dbReference type="Xenbase" id="XB-GENE-17340656"/>
    </source>
</evidence>
<proteinExistence type="inferred from homology"/>
<evidence type="ECO:0000256" key="4">
    <source>
        <dbReference type="ARBA" id="ARBA00016270"/>
    </source>
</evidence>
<dbReference type="Pfam" id="PF02044">
    <property type="entry name" value="Bombesin"/>
    <property type="match status" value="1"/>
</dbReference>
<dbReference type="Bgee" id="108706458">
    <property type="expression patterns" value="Expressed in stomach and 3 other cell types or tissues"/>
</dbReference>
<accession>A0A1L8HRW8</accession>
<name>A0A1L8HRW8_XENLA</name>
<keyword evidence="5" id="KW-0964">Secreted</keyword>
<organism evidence="10 11">
    <name type="scientific">Xenopus laevis</name>
    <name type="common">African clawed frog</name>
    <dbReference type="NCBI Taxonomy" id="8355"/>
    <lineage>
        <taxon>Eukaryota</taxon>
        <taxon>Metazoa</taxon>
        <taxon>Chordata</taxon>
        <taxon>Craniata</taxon>
        <taxon>Vertebrata</taxon>
        <taxon>Euteleostomi</taxon>
        <taxon>Amphibia</taxon>
        <taxon>Batrachia</taxon>
        <taxon>Anura</taxon>
        <taxon>Pipoidea</taxon>
        <taxon>Pipidae</taxon>
        <taxon>Xenopodinae</taxon>
        <taxon>Xenopus</taxon>
        <taxon>Xenopus</taxon>
    </lineage>
</organism>
<dbReference type="GO" id="GO:0005184">
    <property type="term" value="F:neuropeptide hormone activity"/>
    <property type="evidence" value="ECO:0007669"/>
    <property type="project" value="TreeGrafter"/>
</dbReference>
<gene>
    <name evidence="11 12" type="primary">grp.S</name>
</gene>
<dbReference type="OMA" id="YEEQNAP"/>
<evidence type="ECO:0000256" key="3">
    <source>
        <dbReference type="ARBA" id="ARBA00010012"/>
    </source>
</evidence>
<evidence type="ECO:0000256" key="8">
    <source>
        <dbReference type="ARBA" id="ARBA00022815"/>
    </source>
</evidence>
<evidence type="ECO:0000313" key="10">
    <source>
        <dbReference type="Proteomes" id="UP000186698"/>
    </source>
</evidence>
<dbReference type="GeneID" id="108706458"/>
<dbReference type="CTD" id="108706458"/>
<evidence type="ECO:0000256" key="2">
    <source>
        <dbReference type="ARBA" id="ARBA00004613"/>
    </source>
</evidence>